<evidence type="ECO:0000313" key="2">
    <source>
        <dbReference type="Proteomes" id="UP000318578"/>
    </source>
</evidence>
<name>A0A557ZWE2_9PSEU</name>
<reference evidence="1 2" key="1">
    <citation type="submission" date="2019-07" db="EMBL/GenBank/DDBJ databases">
        <title>New species of Amycolatopsis and Streptomyces.</title>
        <authorList>
            <person name="Duangmal K."/>
            <person name="Teo W.F.A."/>
            <person name="Lipun K."/>
        </authorList>
    </citation>
    <scope>NUCLEOTIDE SEQUENCE [LARGE SCALE GENOMIC DNA]</scope>
    <source>
        <strain evidence="1 2">JCM 30562</strain>
    </source>
</reference>
<protein>
    <submittedName>
        <fullName evidence="1">Uncharacterized protein</fullName>
    </submittedName>
</protein>
<comment type="caution">
    <text evidence="1">The sequence shown here is derived from an EMBL/GenBank/DDBJ whole genome shotgun (WGS) entry which is preliminary data.</text>
</comment>
<organism evidence="1 2">
    <name type="scientific">Amycolatopsis acidiphila</name>
    <dbReference type="NCBI Taxonomy" id="715473"/>
    <lineage>
        <taxon>Bacteria</taxon>
        <taxon>Bacillati</taxon>
        <taxon>Actinomycetota</taxon>
        <taxon>Actinomycetes</taxon>
        <taxon>Pseudonocardiales</taxon>
        <taxon>Pseudonocardiaceae</taxon>
        <taxon>Amycolatopsis</taxon>
    </lineage>
</organism>
<dbReference type="EMBL" id="VJZA01000103">
    <property type="protein sequence ID" value="TVT16336.1"/>
    <property type="molecule type" value="Genomic_DNA"/>
</dbReference>
<gene>
    <name evidence="1" type="ORF">FNH06_34815</name>
</gene>
<dbReference type="Proteomes" id="UP000318578">
    <property type="component" value="Unassembled WGS sequence"/>
</dbReference>
<keyword evidence="2" id="KW-1185">Reference proteome</keyword>
<evidence type="ECO:0000313" key="1">
    <source>
        <dbReference type="EMBL" id="TVT16336.1"/>
    </source>
</evidence>
<dbReference type="AlphaFoldDB" id="A0A557ZWE2"/>
<proteinExistence type="predicted"/>
<accession>A0A557ZWE2</accession>
<sequence>MRDLTGAAGPKRSGACSPRTARIACVRRLPVPPGPLRAAFARLAGDKLADIVTLRPLDPGEIRTC</sequence>
<dbReference type="RefSeq" id="WP_144644572.1">
    <property type="nucleotide sequence ID" value="NZ_BNAX01000036.1"/>
</dbReference>